<name>A0A9P8CFG8_9HELO</name>
<reference evidence="2" key="1">
    <citation type="journal article" date="2021" name="IMA Fungus">
        <title>Genomic characterization of three marine fungi, including Emericellopsis atlantica sp. nov. with signatures of a generalist lifestyle and marine biomass degradation.</title>
        <authorList>
            <person name="Hagestad O.C."/>
            <person name="Hou L."/>
            <person name="Andersen J.H."/>
            <person name="Hansen E.H."/>
            <person name="Altermark B."/>
            <person name="Li C."/>
            <person name="Kuhnert E."/>
            <person name="Cox R.J."/>
            <person name="Crous P.W."/>
            <person name="Spatafora J.W."/>
            <person name="Lail K."/>
            <person name="Amirebrahimi M."/>
            <person name="Lipzen A."/>
            <person name="Pangilinan J."/>
            <person name="Andreopoulos W."/>
            <person name="Hayes R.D."/>
            <person name="Ng V."/>
            <person name="Grigoriev I.V."/>
            <person name="Jackson S.A."/>
            <person name="Sutton T.D.S."/>
            <person name="Dobson A.D.W."/>
            <person name="Rama T."/>
        </authorList>
    </citation>
    <scope>NUCLEOTIDE SEQUENCE</scope>
    <source>
        <strain evidence="2">TRa3180A</strain>
    </source>
</reference>
<feature type="region of interest" description="Disordered" evidence="1">
    <location>
        <begin position="124"/>
        <end position="196"/>
    </location>
</feature>
<dbReference type="Proteomes" id="UP000887226">
    <property type="component" value="Unassembled WGS sequence"/>
</dbReference>
<proteinExistence type="predicted"/>
<protein>
    <submittedName>
        <fullName evidence="2">Uncharacterized protein</fullName>
    </submittedName>
</protein>
<sequence>MSIFSKLSQSRKAAKKHKLKAAEKEEEVAAAKISYRHLPTHAAVDALNGAPSTWNSSDRDKIREAHKRRSKIVAMTRLESSRSALSMMNYGASGSAQQQTISRTYSNLNNPAFFDRPEGFKGNSYYGVEPAQKRDKSRSQSYENAVHGPSPLSNSNSPDHSEEVSPLVSSGSSSSSGSSDHLQIATNARPKRKHSLPIPTYFAEKDVFDRLHTSTTRKLGEAPLYDHPPPTAFKQAAVAKVTQYPPKRMRWSLMGKKHSSTVAV</sequence>
<evidence type="ECO:0000313" key="3">
    <source>
        <dbReference type="Proteomes" id="UP000887226"/>
    </source>
</evidence>
<dbReference type="OrthoDB" id="5225441at2759"/>
<comment type="caution">
    <text evidence="2">The sequence shown here is derived from an EMBL/GenBank/DDBJ whole genome shotgun (WGS) entry which is preliminary data.</text>
</comment>
<feature type="region of interest" description="Disordered" evidence="1">
    <location>
        <begin position="1"/>
        <end position="22"/>
    </location>
</feature>
<evidence type="ECO:0000256" key="1">
    <source>
        <dbReference type="SAM" id="MobiDB-lite"/>
    </source>
</evidence>
<accession>A0A9P8CFG8</accession>
<evidence type="ECO:0000313" key="2">
    <source>
        <dbReference type="EMBL" id="KAG9244827.1"/>
    </source>
</evidence>
<organism evidence="2 3">
    <name type="scientific">Calycina marina</name>
    <dbReference type="NCBI Taxonomy" id="1763456"/>
    <lineage>
        <taxon>Eukaryota</taxon>
        <taxon>Fungi</taxon>
        <taxon>Dikarya</taxon>
        <taxon>Ascomycota</taxon>
        <taxon>Pezizomycotina</taxon>
        <taxon>Leotiomycetes</taxon>
        <taxon>Helotiales</taxon>
        <taxon>Pezizellaceae</taxon>
        <taxon>Calycina</taxon>
    </lineage>
</organism>
<dbReference type="EMBL" id="MU253881">
    <property type="protein sequence ID" value="KAG9244827.1"/>
    <property type="molecule type" value="Genomic_DNA"/>
</dbReference>
<feature type="compositionally biased region" description="Low complexity" evidence="1">
    <location>
        <begin position="169"/>
        <end position="179"/>
    </location>
</feature>
<gene>
    <name evidence="2" type="ORF">BJ878DRAFT_567234</name>
</gene>
<keyword evidence="3" id="KW-1185">Reference proteome</keyword>
<feature type="compositionally biased region" description="Polar residues" evidence="1">
    <location>
        <begin position="1"/>
        <end position="11"/>
    </location>
</feature>
<dbReference type="AlphaFoldDB" id="A0A9P8CFG8"/>